<dbReference type="Proteomes" id="UP000775872">
    <property type="component" value="Unassembled WGS sequence"/>
</dbReference>
<proteinExistence type="predicted"/>
<reference evidence="1 2" key="2">
    <citation type="submission" date="2021-10" db="EMBL/GenBank/DDBJ databases">
        <authorList>
            <person name="Piombo E."/>
        </authorList>
    </citation>
    <scope>NUCLEOTIDE SEQUENCE [LARGE SCALE GENOMIC DNA]</scope>
</reference>
<organism evidence="1 2">
    <name type="scientific">Clonostachys solani</name>
    <dbReference type="NCBI Taxonomy" id="160281"/>
    <lineage>
        <taxon>Eukaryota</taxon>
        <taxon>Fungi</taxon>
        <taxon>Dikarya</taxon>
        <taxon>Ascomycota</taxon>
        <taxon>Pezizomycotina</taxon>
        <taxon>Sordariomycetes</taxon>
        <taxon>Hypocreomycetidae</taxon>
        <taxon>Hypocreales</taxon>
        <taxon>Bionectriaceae</taxon>
        <taxon>Clonostachys</taxon>
    </lineage>
</organism>
<accession>A0A9N9YRX8</accession>
<protein>
    <submittedName>
        <fullName evidence="1">Uncharacterized protein</fullName>
    </submittedName>
</protein>
<dbReference type="EMBL" id="CABFOC020000002">
    <property type="protein sequence ID" value="CAH0036847.1"/>
    <property type="molecule type" value="Genomic_DNA"/>
</dbReference>
<keyword evidence="2" id="KW-1185">Reference proteome</keyword>
<dbReference type="AlphaFoldDB" id="A0A9N9YRX8"/>
<reference evidence="2" key="1">
    <citation type="submission" date="2019-06" db="EMBL/GenBank/DDBJ databases">
        <authorList>
            <person name="Broberg M."/>
        </authorList>
    </citation>
    <scope>NUCLEOTIDE SEQUENCE [LARGE SCALE GENOMIC DNA]</scope>
</reference>
<name>A0A9N9YRX8_9HYPO</name>
<sequence>MPTRSSKQLGHLVAKQELQNELACCRGTVFRCHGELWADLWMTHAGHEGPLAYESGLDPVPGDKCPRVGADLRIRPGSGAYQPADLEGCLQTYLSITALGYS</sequence>
<evidence type="ECO:0000313" key="2">
    <source>
        <dbReference type="Proteomes" id="UP000775872"/>
    </source>
</evidence>
<gene>
    <name evidence="1" type="ORF">CSOL1703_00002768</name>
</gene>
<comment type="caution">
    <text evidence="1">The sequence shown here is derived from an EMBL/GenBank/DDBJ whole genome shotgun (WGS) entry which is preliminary data.</text>
</comment>
<evidence type="ECO:0000313" key="1">
    <source>
        <dbReference type="EMBL" id="CAH0036847.1"/>
    </source>
</evidence>